<dbReference type="InterPro" id="IPR022742">
    <property type="entry name" value="Hydrolase_4"/>
</dbReference>
<dbReference type="InterPro" id="IPR029058">
    <property type="entry name" value="AB_hydrolase_fold"/>
</dbReference>
<dbReference type="RefSeq" id="WP_348760061.1">
    <property type="nucleotide sequence ID" value="NZ_OZ026885.1"/>
</dbReference>
<protein>
    <submittedName>
        <fullName evidence="2">Hydrolase_4 domain-containing protein</fullName>
    </submittedName>
</protein>
<dbReference type="SUPFAM" id="SSF53474">
    <property type="entry name" value="alpha/beta-Hydrolases"/>
    <property type="match status" value="1"/>
</dbReference>
<dbReference type="GO" id="GO:0016787">
    <property type="term" value="F:hydrolase activity"/>
    <property type="evidence" value="ECO:0007669"/>
    <property type="project" value="UniProtKB-KW"/>
</dbReference>
<dbReference type="Proteomes" id="UP001497493">
    <property type="component" value="Plasmid 2"/>
</dbReference>
<gene>
    <name evidence="2" type="ORF">MECH1_V1_P0080</name>
</gene>
<dbReference type="EMBL" id="OZ026885">
    <property type="protein sequence ID" value="CAL1242012.1"/>
    <property type="molecule type" value="Genomic_DNA"/>
</dbReference>
<evidence type="ECO:0000313" key="3">
    <source>
        <dbReference type="Proteomes" id="UP001497493"/>
    </source>
</evidence>
<name>A0ABP1CCR7_9GAMM</name>
<proteinExistence type="predicted"/>
<geneLocation type="plasmid" evidence="2 3">
    <name>2</name>
</geneLocation>
<dbReference type="InterPro" id="IPR051044">
    <property type="entry name" value="MAG_DAG_Lipase"/>
</dbReference>
<dbReference type="Gene3D" id="3.40.50.1820">
    <property type="entry name" value="alpha/beta hydrolase"/>
    <property type="match status" value="1"/>
</dbReference>
<evidence type="ECO:0000259" key="1">
    <source>
        <dbReference type="Pfam" id="PF12146"/>
    </source>
</evidence>
<accession>A0ABP1CCR7</accession>
<keyword evidence="2" id="KW-0378">Hydrolase</keyword>
<evidence type="ECO:0000313" key="2">
    <source>
        <dbReference type="EMBL" id="CAL1242012.1"/>
    </source>
</evidence>
<dbReference type="PANTHER" id="PTHR11614">
    <property type="entry name" value="PHOSPHOLIPASE-RELATED"/>
    <property type="match status" value="1"/>
</dbReference>
<keyword evidence="2" id="KW-0614">Plasmid</keyword>
<sequence>MRKSILVFLKRTVLTLAIALATLLAIRAWDSQRGEPLEPWHTHVPPELHADELNHADWAAYIAAENAAFEDVRREVTEKLPERDRVPFNRYFADSPIYPGHFHQDWNRSYVLEPEHRPAGAVVLLHGLTDCPYSLRHVARSYQARGWVVVAIRLPGHGTVPAGLIEADWEDWVAATRLAVREARRLAGAAVPLHIVGYSNGGALAVKHALDALDDPALARPSRLVLISPMIGITRLARFAGVVGWPAVFPAFAKAAWLGIVPEVNPFSYSSFPVHAARQASLLTQTLQRQTVQHARTGRIAELPPIQTFQSVLDFTVSTRAIIDALYQYLPANGSELVLFDLNHNAYLGSLLRPGNSVLVNRLLPPPPRPFRTVVISNSGSDSLDVREEVTEAGSTEPRSRALGLRYPRNVYSLSHVALPFPPNDPLYGTEPDASEDFGVRLGAMAARGERAALVVSLDLLVRMLSNPFFPYMMGRIEAGILPTKAATSPK</sequence>
<dbReference type="Pfam" id="PF12146">
    <property type="entry name" value="Hydrolase_4"/>
    <property type="match status" value="1"/>
</dbReference>
<feature type="domain" description="Serine aminopeptidase S33" evidence="1">
    <location>
        <begin position="117"/>
        <end position="239"/>
    </location>
</feature>
<reference evidence="2 3" key="1">
    <citation type="submission" date="2024-04" db="EMBL/GenBank/DDBJ databases">
        <authorList>
            <person name="Cremers G."/>
        </authorList>
    </citation>
    <scope>NUCLEOTIDE SEQUENCE [LARGE SCALE GENOMIC DNA]</scope>
    <source>
        <strain evidence="2">MeCH1-AG</strain>
        <plasmid evidence="2 3">2</plasmid>
    </source>
</reference>
<organism evidence="2 3">
    <name type="scientific">Candidatus Methylocalor cossyra</name>
    <dbReference type="NCBI Taxonomy" id="3108543"/>
    <lineage>
        <taxon>Bacteria</taxon>
        <taxon>Pseudomonadati</taxon>
        <taxon>Pseudomonadota</taxon>
        <taxon>Gammaproteobacteria</taxon>
        <taxon>Methylococcales</taxon>
        <taxon>Methylococcaceae</taxon>
        <taxon>Candidatus Methylocalor</taxon>
    </lineage>
</organism>
<keyword evidence="3" id="KW-1185">Reference proteome</keyword>